<sequence length="172" mass="18645">MTTPRQASEERDASAPRPRGGAAFLLAQVGAHAAGRFAERVGHLGLTPPDVGLLRMIAGQPGRSQRSLATDLGVVPSRVVTLIDNLDHKGLVERRRSTEDRRHHALHLSAEGHRVLDEVRQLASAHEDDICAALDRDQRAQLTALLELVVGQQGLTPGVHPGYGQLSRKRHP</sequence>
<evidence type="ECO:0000313" key="2">
    <source>
        <dbReference type="EMBL" id="TKA08072.1"/>
    </source>
</evidence>
<evidence type="ECO:0000313" key="3">
    <source>
        <dbReference type="Proteomes" id="UP000305778"/>
    </source>
</evidence>
<dbReference type="Gene3D" id="1.10.10.10">
    <property type="entry name" value="Winged helix-like DNA-binding domain superfamily/Winged helix DNA-binding domain"/>
    <property type="match status" value="1"/>
</dbReference>
<reference evidence="2 3" key="1">
    <citation type="submission" date="2019-04" db="EMBL/GenBank/DDBJ databases">
        <title>Streptomyces oryziradicis sp. nov., a novel actinomycete isolated from rhizosphere soil of rice (Oryza sativa L.).</title>
        <authorList>
            <person name="Li C."/>
        </authorList>
    </citation>
    <scope>NUCLEOTIDE SEQUENCE [LARGE SCALE GENOMIC DNA]</scope>
    <source>
        <strain evidence="2 3">NEAU-C40</strain>
    </source>
</reference>
<dbReference type="PANTHER" id="PTHR33164">
    <property type="entry name" value="TRANSCRIPTIONAL REGULATOR, MARR FAMILY"/>
    <property type="match status" value="1"/>
</dbReference>
<evidence type="ECO:0000259" key="1">
    <source>
        <dbReference type="PROSITE" id="PS50995"/>
    </source>
</evidence>
<dbReference type="OrthoDB" id="4462574at2"/>
<keyword evidence="3" id="KW-1185">Reference proteome</keyword>
<feature type="domain" description="HTH marR-type" evidence="1">
    <location>
        <begin position="19"/>
        <end position="151"/>
    </location>
</feature>
<accession>A0A4U0SF98</accession>
<dbReference type="Pfam" id="PF12802">
    <property type="entry name" value="MarR_2"/>
    <property type="match status" value="1"/>
</dbReference>
<dbReference type="GO" id="GO:0003700">
    <property type="term" value="F:DNA-binding transcription factor activity"/>
    <property type="evidence" value="ECO:0007669"/>
    <property type="project" value="InterPro"/>
</dbReference>
<dbReference type="SMART" id="SM00347">
    <property type="entry name" value="HTH_MARR"/>
    <property type="match status" value="1"/>
</dbReference>
<gene>
    <name evidence="2" type="ORF">FCI23_29685</name>
</gene>
<protein>
    <submittedName>
        <fullName evidence="2">Winged helix-turn-helix transcriptional regulator</fullName>
    </submittedName>
</protein>
<dbReference type="EMBL" id="SUMC01000034">
    <property type="protein sequence ID" value="TKA08072.1"/>
    <property type="molecule type" value="Genomic_DNA"/>
</dbReference>
<proteinExistence type="predicted"/>
<dbReference type="InterPro" id="IPR039422">
    <property type="entry name" value="MarR/SlyA-like"/>
</dbReference>
<dbReference type="PANTHER" id="PTHR33164:SF89">
    <property type="entry name" value="MARR FAMILY REGULATORY PROTEIN"/>
    <property type="match status" value="1"/>
</dbReference>
<organism evidence="2 3">
    <name type="scientific">Actinacidiphila oryziradicis</name>
    <dbReference type="NCBI Taxonomy" id="2571141"/>
    <lineage>
        <taxon>Bacteria</taxon>
        <taxon>Bacillati</taxon>
        <taxon>Actinomycetota</taxon>
        <taxon>Actinomycetes</taxon>
        <taxon>Kitasatosporales</taxon>
        <taxon>Streptomycetaceae</taxon>
        <taxon>Actinacidiphila</taxon>
    </lineage>
</organism>
<dbReference type="InterPro" id="IPR036388">
    <property type="entry name" value="WH-like_DNA-bd_sf"/>
</dbReference>
<dbReference type="AlphaFoldDB" id="A0A4U0SF98"/>
<dbReference type="Proteomes" id="UP000305778">
    <property type="component" value="Unassembled WGS sequence"/>
</dbReference>
<dbReference type="InterPro" id="IPR036390">
    <property type="entry name" value="WH_DNA-bd_sf"/>
</dbReference>
<dbReference type="PRINTS" id="PR00598">
    <property type="entry name" value="HTHMARR"/>
</dbReference>
<comment type="caution">
    <text evidence="2">The sequence shown here is derived from an EMBL/GenBank/DDBJ whole genome shotgun (WGS) entry which is preliminary data.</text>
</comment>
<dbReference type="PROSITE" id="PS50995">
    <property type="entry name" value="HTH_MARR_2"/>
    <property type="match status" value="1"/>
</dbReference>
<name>A0A4U0SF98_9ACTN</name>
<dbReference type="GO" id="GO:0006950">
    <property type="term" value="P:response to stress"/>
    <property type="evidence" value="ECO:0007669"/>
    <property type="project" value="TreeGrafter"/>
</dbReference>
<dbReference type="SUPFAM" id="SSF46785">
    <property type="entry name" value="Winged helix' DNA-binding domain"/>
    <property type="match status" value="1"/>
</dbReference>
<dbReference type="InterPro" id="IPR000835">
    <property type="entry name" value="HTH_MarR-typ"/>
</dbReference>
<dbReference type="RefSeq" id="WP_136727030.1">
    <property type="nucleotide sequence ID" value="NZ_JAOPYF010000575.1"/>
</dbReference>